<proteinExistence type="predicted"/>
<reference evidence="2" key="1">
    <citation type="journal article" date="2011" name="J. Bacteriol.">
        <title>Genome sequences of eight morphologically diverse alphaproteobacteria.</title>
        <authorList>
            <consortium name="US DOE Joint Genome Institute"/>
            <person name="Brown P.J."/>
            <person name="Kysela D.T."/>
            <person name="Buechlein A."/>
            <person name="Hemmerich C."/>
            <person name="Brun Y.V."/>
        </authorList>
    </citation>
    <scope>NUCLEOTIDE SEQUENCE [LARGE SCALE GENOMIC DNA]</scope>
    <source>
        <strain evidence="2">ATCC 17100 / ATH 3.1.1 / DSM 162 / LMG 4299</strain>
    </source>
</reference>
<dbReference type="EMBL" id="CP002292">
    <property type="protein sequence ID" value="ADP71662.1"/>
    <property type="molecule type" value="Genomic_DNA"/>
</dbReference>
<gene>
    <name evidence="1" type="ordered locus">Rvan_2442</name>
</gene>
<evidence type="ECO:0000313" key="2">
    <source>
        <dbReference type="Proteomes" id="UP000001399"/>
    </source>
</evidence>
<accession>E3I5E1</accession>
<keyword evidence="2" id="KW-1185">Reference proteome</keyword>
<name>E3I5E1_RHOVT</name>
<protein>
    <submittedName>
        <fullName evidence="1">Uncharacterized protein</fullName>
    </submittedName>
</protein>
<dbReference type="HOGENOM" id="CLU_3295680_0_0_5"/>
<sequence>MIDVKSFPVQAEPWAYDFDFGKIVGGSFKSSSRREPLERF</sequence>
<dbReference type="AlphaFoldDB" id="E3I5E1"/>
<dbReference type="KEGG" id="rva:Rvan_2442"/>
<organism evidence="1 2">
    <name type="scientific">Rhodomicrobium vannielii (strain ATCC 17100 / DSM 162 / LMG 4299 / NCIMB 10020 / ATH 3.1.1)</name>
    <dbReference type="NCBI Taxonomy" id="648757"/>
    <lineage>
        <taxon>Bacteria</taxon>
        <taxon>Pseudomonadati</taxon>
        <taxon>Pseudomonadota</taxon>
        <taxon>Alphaproteobacteria</taxon>
        <taxon>Hyphomicrobiales</taxon>
        <taxon>Hyphomicrobiaceae</taxon>
        <taxon>Rhodomicrobium</taxon>
    </lineage>
</organism>
<evidence type="ECO:0000313" key="1">
    <source>
        <dbReference type="EMBL" id="ADP71662.1"/>
    </source>
</evidence>
<dbReference type="Proteomes" id="UP000001399">
    <property type="component" value="Chromosome"/>
</dbReference>